<gene>
    <name evidence="1" type="ORF">L798_14556</name>
</gene>
<organism evidence="1 2">
    <name type="scientific">Zootermopsis nevadensis</name>
    <name type="common">Dampwood termite</name>
    <dbReference type="NCBI Taxonomy" id="136037"/>
    <lineage>
        <taxon>Eukaryota</taxon>
        <taxon>Metazoa</taxon>
        <taxon>Ecdysozoa</taxon>
        <taxon>Arthropoda</taxon>
        <taxon>Hexapoda</taxon>
        <taxon>Insecta</taxon>
        <taxon>Pterygota</taxon>
        <taxon>Neoptera</taxon>
        <taxon>Polyneoptera</taxon>
        <taxon>Dictyoptera</taxon>
        <taxon>Blattodea</taxon>
        <taxon>Blattoidea</taxon>
        <taxon>Termitoidae</taxon>
        <taxon>Termopsidae</taxon>
        <taxon>Zootermopsis</taxon>
    </lineage>
</organism>
<sequence length="70" mass="8211">MIHTNRNKLEAAVRPWWVPSVGRNKKERSNFSVCTMKQSYMQLARVFSDDDAQINKKLPKELLLSFQTEV</sequence>
<evidence type="ECO:0000313" key="1">
    <source>
        <dbReference type="EMBL" id="KDR11488.1"/>
    </source>
</evidence>
<evidence type="ECO:0000313" key="2">
    <source>
        <dbReference type="Proteomes" id="UP000027135"/>
    </source>
</evidence>
<name>A0A067QYX1_ZOONE</name>
<protein>
    <submittedName>
        <fullName evidence="1">Uncharacterized protein</fullName>
    </submittedName>
</protein>
<reference evidence="1 2" key="1">
    <citation type="journal article" date="2014" name="Nat. Commun.">
        <title>Molecular traces of alternative social organization in a termite genome.</title>
        <authorList>
            <person name="Terrapon N."/>
            <person name="Li C."/>
            <person name="Robertson H.M."/>
            <person name="Ji L."/>
            <person name="Meng X."/>
            <person name="Booth W."/>
            <person name="Chen Z."/>
            <person name="Childers C.P."/>
            <person name="Glastad K.M."/>
            <person name="Gokhale K."/>
            <person name="Gowin J."/>
            <person name="Gronenberg W."/>
            <person name="Hermansen R.A."/>
            <person name="Hu H."/>
            <person name="Hunt B.G."/>
            <person name="Huylmans A.K."/>
            <person name="Khalil S.M."/>
            <person name="Mitchell R.D."/>
            <person name="Munoz-Torres M.C."/>
            <person name="Mustard J.A."/>
            <person name="Pan H."/>
            <person name="Reese J.T."/>
            <person name="Scharf M.E."/>
            <person name="Sun F."/>
            <person name="Vogel H."/>
            <person name="Xiao J."/>
            <person name="Yang W."/>
            <person name="Yang Z."/>
            <person name="Yang Z."/>
            <person name="Zhou J."/>
            <person name="Zhu J."/>
            <person name="Brent C.S."/>
            <person name="Elsik C.G."/>
            <person name="Goodisman M.A."/>
            <person name="Liberles D.A."/>
            <person name="Roe R.M."/>
            <person name="Vargo E.L."/>
            <person name="Vilcinskas A."/>
            <person name="Wang J."/>
            <person name="Bornberg-Bauer E."/>
            <person name="Korb J."/>
            <person name="Zhang G."/>
            <person name="Liebig J."/>
        </authorList>
    </citation>
    <scope>NUCLEOTIDE SEQUENCE [LARGE SCALE GENOMIC DNA]</scope>
    <source>
        <tissue evidence="1">Whole organism</tissue>
    </source>
</reference>
<accession>A0A067QYX1</accession>
<dbReference type="InParanoid" id="A0A067QYX1"/>
<keyword evidence="2" id="KW-1185">Reference proteome</keyword>
<dbReference type="AlphaFoldDB" id="A0A067QYX1"/>
<proteinExistence type="predicted"/>
<dbReference type="EMBL" id="KK853095">
    <property type="protein sequence ID" value="KDR11488.1"/>
    <property type="molecule type" value="Genomic_DNA"/>
</dbReference>
<dbReference type="Proteomes" id="UP000027135">
    <property type="component" value="Unassembled WGS sequence"/>
</dbReference>